<accession>A0A139AYJ7</accession>
<dbReference type="EMBL" id="KQ965732">
    <property type="protein sequence ID" value="KXS21787.1"/>
    <property type="molecule type" value="Genomic_DNA"/>
</dbReference>
<evidence type="ECO:0000313" key="1">
    <source>
        <dbReference type="EMBL" id="KXS21787.1"/>
    </source>
</evidence>
<dbReference type="PANTHER" id="PTHR28207">
    <property type="entry name" value="ATP SYNTHASE SUBUNIT H, MITOCHONDRIAL"/>
    <property type="match status" value="1"/>
</dbReference>
<proteinExistence type="predicted"/>
<dbReference type="GO" id="GO:0046933">
    <property type="term" value="F:proton-transporting ATP synthase activity, rotational mechanism"/>
    <property type="evidence" value="ECO:0007669"/>
    <property type="project" value="TreeGrafter"/>
</dbReference>
<name>A0A139AYJ7_GONPJ</name>
<dbReference type="PANTHER" id="PTHR28207:SF1">
    <property type="entry name" value="ATP SYNTHASE SUBUNIT H, MITOCHONDRIAL"/>
    <property type="match status" value="1"/>
</dbReference>
<protein>
    <submittedName>
        <fullName evidence="1">Uncharacterized protein</fullName>
    </submittedName>
</protein>
<evidence type="ECO:0000313" key="2">
    <source>
        <dbReference type="Proteomes" id="UP000070544"/>
    </source>
</evidence>
<dbReference type="Proteomes" id="UP000070544">
    <property type="component" value="Unassembled WGS sequence"/>
</dbReference>
<dbReference type="InterPro" id="IPR019711">
    <property type="entry name" value="ATP_synth_F0_suH"/>
</dbReference>
<reference evidence="1 2" key="1">
    <citation type="journal article" date="2015" name="Genome Biol. Evol.">
        <title>Phylogenomic analyses indicate that early fungi evolved digesting cell walls of algal ancestors of land plants.</title>
        <authorList>
            <person name="Chang Y."/>
            <person name="Wang S."/>
            <person name="Sekimoto S."/>
            <person name="Aerts A.L."/>
            <person name="Choi C."/>
            <person name="Clum A."/>
            <person name="LaButti K.M."/>
            <person name="Lindquist E.A."/>
            <person name="Yee Ngan C."/>
            <person name="Ohm R.A."/>
            <person name="Salamov A.A."/>
            <person name="Grigoriev I.V."/>
            <person name="Spatafora J.W."/>
            <person name="Berbee M.L."/>
        </authorList>
    </citation>
    <scope>NUCLEOTIDE SEQUENCE [LARGE SCALE GENOMIC DNA]</scope>
    <source>
        <strain evidence="1 2">JEL478</strain>
    </source>
</reference>
<dbReference type="OrthoDB" id="274752at2759"/>
<dbReference type="OMA" id="DHEYPPY"/>
<keyword evidence="2" id="KW-1185">Reference proteome</keyword>
<dbReference type="Pfam" id="PF10775">
    <property type="entry name" value="ATP_sub_h"/>
    <property type="match status" value="1"/>
</dbReference>
<sequence length="148" mass="16465">MLARSAGTLATLARAQMAIAPARILPIASRTFSSSAPKRAEETDFVQSVYVRALRSFKPAPTTETVDLPETFQKPVAPAAPLLEAAPAVSAEETGEIVLVREEDFPPYKDPAEDPEDFDLWWDFTLDHEYPPYQYNRPHKPATELHEA</sequence>
<dbReference type="AlphaFoldDB" id="A0A139AYJ7"/>
<organism evidence="1 2">
    <name type="scientific">Gonapodya prolifera (strain JEL478)</name>
    <name type="common">Monoblepharis prolifera</name>
    <dbReference type="NCBI Taxonomy" id="1344416"/>
    <lineage>
        <taxon>Eukaryota</taxon>
        <taxon>Fungi</taxon>
        <taxon>Fungi incertae sedis</taxon>
        <taxon>Chytridiomycota</taxon>
        <taxon>Chytridiomycota incertae sedis</taxon>
        <taxon>Monoblepharidomycetes</taxon>
        <taxon>Monoblepharidales</taxon>
        <taxon>Gonapodyaceae</taxon>
        <taxon>Gonapodya</taxon>
    </lineage>
</organism>
<gene>
    <name evidence="1" type="ORF">M427DRAFT_51169</name>
</gene>